<keyword evidence="1" id="KW-0812">Transmembrane</keyword>
<dbReference type="RefSeq" id="XP_664545.1">
    <property type="nucleotide sequence ID" value="XM_659453.1"/>
</dbReference>
<evidence type="ECO:0000256" key="1">
    <source>
        <dbReference type="SAM" id="Phobius"/>
    </source>
</evidence>
<dbReference type="Proteomes" id="UP000000560">
    <property type="component" value="Chromosome I"/>
</dbReference>
<dbReference type="eggNOG" id="ENOG502SQ7E">
    <property type="taxonomic scope" value="Eukaryota"/>
</dbReference>
<reference evidence="3" key="2">
    <citation type="journal article" date="2009" name="Fungal Genet. Biol.">
        <title>The 2008 update of the Aspergillus nidulans genome annotation: a community effort.</title>
        <authorList>
            <person name="Wortman J.R."/>
            <person name="Gilsenan J.M."/>
            <person name="Joardar V."/>
            <person name="Deegan J."/>
            <person name="Clutterbuck J."/>
            <person name="Andersen M.R."/>
            <person name="Archer D."/>
            <person name="Bencina M."/>
            <person name="Braus G."/>
            <person name="Coutinho P."/>
            <person name="von Dohren H."/>
            <person name="Doonan J."/>
            <person name="Driessen A.J."/>
            <person name="Durek P."/>
            <person name="Espeso E."/>
            <person name="Fekete E."/>
            <person name="Flipphi M."/>
            <person name="Estrada C.G."/>
            <person name="Geysens S."/>
            <person name="Goldman G."/>
            <person name="de Groot P.W."/>
            <person name="Hansen K."/>
            <person name="Harris S.D."/>
            <person name="Heinekamp T."/>
            <person name="Helmstaedt K."/>
            <person name="Henrissat B."/>
            <person name="Hofmann G."/>
            <person name="Homan T."/>
            <person name="Horio T."/>
            <person name="Horiuchi H."/>
            <person name="James S."/>
            <person name="Jones M."/>
            <person name="Karaffa L."/>
            <person name="Karanyi Z."/>
            <person name="Kato M."/>
            <person name="Keller N."/>
            <person name="Kelly D.E."/>
            <person name="Kiel J.A."/>
            <person name="Kim J.M."/>
            <person name="van der Klei I.J."/>
            <person name="Klis F.M."/>
            <person name="Kovalchuk A."/>
            <person name="Krasevec N."/>
            <person name="Kubicek C.P."/>
            <person name="Liu B."/>
            <person name="Maccabe A."/>
            <person name="Meyer V."/>
            <person name="Mirabito P."/>
            <person name="Miskei M."/>
            <person name="Mos M."/>
            <person name="Mullins J."/>
            <person name="Nelson D.R."/>
            <person name="Nielsen J."/>
            <person name="Oakley B.R."/>
            <person name="Osmani S.A."/>
            <person name="Pakula T."/>
            <person name="Paszewski A."/>
            <person name="Paulsen I."/>
            <person name="Pilsyk S."/>
            <person name="Pocsi I."/>
            <person name="Punt P.J."/>
            <person name="Ram A.F."/>
            <person name="Ren Q."/>
            <person name="Robellet X."/>
            <person name="Robson G."/>
            <person name="Seiboth B."/>
            <person name="van Solingen P."/>
            <person name="Specht T."/>
            <person name="Sun J."/>
            <person name="Taheri-Talesh N."/>
            <person name="Takeshita N."/>
            <person name="Ussery D."/>
            <person name="vanKuyk P.A."/>
            <person name="Visser H."/>
            <person name="van de Vondervoort P.J."/>
            <person name="de Vries R.P."/>
            <person name="Walton J."/>
            <person name="Xiang X."/>
            <person name="Xiong Y."/>
            <person name="Zeng A.P."/>
            <person name="Brandt B.W."/>
            <person name="Cornell M.J."/>
            <person name="van den Hondel C.A."/>
            <person name="Visser J."/>
            <person name="Oliver S.G."/>
            <person name="Turner G."/>
        </authorList>
    </citation>
    <scope>GENOME REANNOTATION</scope>
    <source>
        <strain evidence="3">FGSC A4 / ATCC 38163 / CBS 112.46 / NRRL 194 / M139</strain>
    </source>
</reference>
<feature type="transmembrane region" description="Helical" evidence="1">
    <location>
        <begin position="214"/>
        <end position="233"/>
    </location>
</feature>
<keyword evidence="3" id="KW-1185">Reference proteome</keyword>
<dbReference type="KEGG" id="ani:ANIA_06941"/>
<dbReference type="AlphaFoldDB" id="Q5AXN9"/>
<dbReference type="InParanoid" id="Q5AXN9"/>
<evidence type="ECO:0000313" key="3">
    <source>
        <dbReference type="Proteomes" id="UP000000560"/>
    </source>
</evidence>
<gene>
    <name evidence="2" type="ORF">ANIA_06941</name>
</gene>
<keyword evidence="1" id="KW-1133">Transmembrane helix</keyword>
<feature type="transmembrane region" description="Helical" evidence="1">
    <location>
        <begin position="125"/>
        <end position="147"/>
    </location>
</feature>
<dbReference type="GeneID" id="2870408"/>
<feature type="transmembrane region" description="Helical" evidence="1">
    <location>
        <begin position="159"/>
        <end position="185"/>
    </location>
</feature>
<dbReference type="OMA" id="PFRDRLH"/>
<feature type="transmembrane region" description="Helical" evidence="1">
    <location>
        <begin position="239"/>
        <end position="259"/>
    </location>
</feature>
<feature type="transmembrane region" description="Helical" evidence="1">
    <location>
        <begin position="57"/>
        <end position="76"/>
    </location>
</feature>
<organism evidence="2 3">
    <name type="scientific">Emericella nidulans (strain FGSC A4 / ATCC 38163 / CBS 112.46 / NRRL 194 / M139)</name>
    <name type="common">Aspergillus nidulans</name>
    <dbReference type="NCBI Taxonomy" id="227321"/>
    <lineage>
        <taxon>Eukaryota</taxon>
        <taxon>Fungi</taxon>
        <taxon>Dikarya</taxon>
        <taxon>Ascomycota</taxon>
        <taxon>Pezizomycotina</taxon>
        <taxon>Eurotiomycetes</taxon>
        <taxon>Eurotiomycetidae</taxon>
        <taxon>Eurotiales</taxon>
        <taxon>Aspergillaceae</taxon>
        <taxon>Aspergillus</taxon>
        <taxon>Aspergillus subgen. Nidulantes</taxon>
    </lineage>
</organism>
<accession>C8V375</accession>
<keyword evidence="1" id="KW-0472">Membrane</keyword>
<proteinExistence type="predicted"/>
<evidence type="ECO:0000313" key="2">
    <source>
        <dbReference type="EMBL" id="CBF71790.1"/>
    </source>
</evidence>
<dbReference type="EMBL" id="BN001301">
    <property type="protein sequence ID" value="CBF71790.1"/>
    <property type="molecule type" value="Genomic_DNA"/>
</dbReference>
<sequence length="405" mass="45294">MDRTTIALERSRRGRFRVVGHPALKNNLLAGVGYLELANAGDFAANVWNEIPVPRHAMILMAIGGPIALLVSLVAARDLYLSWRNVSLLYSERRALQSITFRNEKTSAILGVNARELGTEAIDRMLMDLFLGVGALLVGTGTIMAIWGANHRVFQASNLLSGFIGNGCAALFGVLNAFWSAYLVYRFQLRYVACERDPTVQSIRAKLRHRVRRFQWHAAVNGMTGLVSGMASMVTARMWWGYVVLIPCVIVMIASNLFWRMKLGYDRPVLLNLQDRKAAEEKHQGEDDGAVEILASLAAVEGVRSRLQHLADAGSLKTNLTFISENQMLQSFSMSLLQSWSDYRLFAAPGRLTVSVEDLTVGSDAERARMEQETRRFLHKEAQTLLDHRERYLLELIGEVVWGEA</sequence>
<name>Q5AXN9_EMENI</name>
<dbReference type="STRING" id="227321.Q5AXN9"/>
<dbReference type="HOGENOM" id="CLU_034859_1_0_1"/>
<dbReference type="VEuPathDB" id="FungiDB:AN6941"/>
<protein>
    <submittedName>
        <fullName evidence="2">Integral membrane protein (AFU_orthologue AFUA_3G03520)</fullName>
    </submittedName>
</protein>
<accession>Q5AXN9</accession>
<dbReference type="OrthoDB" id="5089392at2759"/>
<reference evidence="3" key="1">
    <citation type="journal article" date="2005" name="Nature">
        <title>Sequencing of Aspergillus nidulans and comparative analysis with A. fumigatus and A. oryzae.</title>
        <authorList>
            <person name="Galagan J.E."/>
            <person name="Calvo S.E."/>
            <person name="Cuomo C."/>
            <person name="Ma L.J."/>
            <person name="Wortman J.R."/>
            <person name="Batzoglou S."/>
            <person name="Lee S.I."/>
            <person name="Basturkmen M."/>
            <person name="Spevak C.C."/>
            <person name="Clutterbuck J."/>
            <person name="Kapitonov V."/>
            <person name="Jurka J."/>
            <person name="Scazzocchio C."/>
            <person name="Farman M."/>
            <person name="Butler J."/>
            <person name="Purcell S."/>
            <person name="Harris S."/>
            <person name="Braus G.H."/>
            <person name="Draht O."/>
            <person name="Busch S."/>
            <person name="D'Enfert C."/>
            <person name="Bouchier C."/>
            <person name="Goldman G.H."/>
            <person name="Bell-Pedersen D."/>
            <person name="Griffiths-Jones S."/>
            <person name="Doonan J.H."/>
            <person name="Yu J."/>
            <person name="Vienken K."/>
            <person name="Pain A."/>
            <person name="Freitag M."/>
            <person name="Selker E.U."/>
            <person name="Archer D.B."/>
            <person name="Penalva M.A."/>
            <person name="Oakley B.R."/>
            <person name="Momany M."/>
            <person name="Tanaka T."/>
            <person name="Kumagai T."/>
            <person name="Asai K."/>
            <person name="Machida M."/>
            <person name="Nierman W.C."/>
            <person name="Denning D.W."/>
            <person name="Caddick M."/>
            <person name="Hynes M."/>
            <person name="Paoletti M."/>
            <person name="Fischer R."/>
            <person name="Miller B."/>
            <person name="Dyer P."/>
            <person name="Sachs M.S."/>
            <person name="Osmani S.A."/>
            <person name="Birren B.W."/>
        </authorList>
    </citation>
    <scope>NUCLEOTIDE SEQUENCE [LARGE SCALE GENOMIC DNA]</scope>
    <source>
        <strain evidence="3">FGSC A4 / ATCC 38163 / CBS 112.46 / NRRL 194 / M139</strain>
    </source>
</reference>